<dbReference type="PANTHER" id="PTHR30143">
    <property type="entry name" value="ACID HYDRATASE"/>
    <property type="match status" value="1"/>
</dbReference>
<dbReference type="InterPro" id="IPR036663">
    <property type="entry name" value="Fumarylacetoacetase_C_sf"/>
</dbReference>
<proteinExistence type="predicted"/>
<dbReference type="RefSeq" id="WP_379539916.1">
    <property type="nucleotide sequence ID" value="NZ_JBHSDR010000008.1"/>
</dbReference>
<dbReference type="InterPro" id="IPR050772">
    <property type="entry name" value="Hydratase-Decarb/MhpD_sf"/>
</dbReference>
<dbReference type="Proteomes" id="UP001595828">
    <property type="component" value="Unassembled WGS sequence"/>
</dbReference>
<organism evidence="1 2">
    <name type="scientific">Novosphingobium tardum</name>
    <dbReference type="NCBI Taxonomy" id="1538021"/>
    <lineage>
        <taxon>Bacteria</taxon>
        <taxon>Pseudomonadati</taxon>
        <taxon>Pseudomonadota</taxon>
        <taxon>Alphaproteobacteria</taxon>
        <taxon>Sphingomonadales</taxon>
        <taxon>Sphingomonadaceae</taxon>
        <taxon>Novosphingobium</taxon>
    </lineage>
</organism>
<accession>A0ABV8RSG2</accession>
<evidence type="ECO:0000313" key="1">
    <source>
        <dbReference type="EMBL" id="MFC4296343.1"/>
    </source>
</evidence>
<dbReference type="PANTHER" id="PTHR30143:SF0">
    <property type="entry name" value="2-KETO-4-PENTENOATE HYDRATASE"/>
    <property type="match status" value="1"/>
</dbReference>
<dbReference type="Gene3D" id="3.90.850.10">
    <property type="entry name" value="Fumarylacetoacetase-like, C-terminal domain"/>
    <property type="match status" value="1"/>
</dbReference>
<comment type="caution">
    <text evidence="1">The sequence shown here is derived from an EMBL/GenBank/DDBJ whole genome shotgun (WGS) entry which is preliminary data.</text>
</comment>
<keyword evidence="2" id="KW-1185">Reference proteome</keyword>
<reference evidence="2" key="1">
    <citation type="journal article" date="2019" name="Int. J. Syst. Evol. Microbiol.">
        <title>The Global Catalogue of Microorganisms (GCM) 10K type strain sequencing project: providing services to taxonomists for standard genome sequencing and annotation.</title>
        <authorList>
            <consortium name="The Broad Institute Genomics Platform"/>
            <consortium name="The Broad Institute Genome Sequencing Center for Infectious Disease"/>
            <person name="Wu L."/>
            <person name="Ma J."/>
        </authorList>
    </citation>
    <scope>NUCLEOTIDE SEQUENCE [LARGE SCALE GENOMIC DNA]</scope>
    <source>
        <strain evidence="2">CGMCC 1.12989</strain>
    </source>
</reference>
<protein>
    <submittedName>
        <fullName evidence="1">2-keto-4-pentenoate hydratase</fullName>
    </submittedName>
</protein>
<sequence length="272" mass="28255">MLNRQAQTNDDQEVIAQAFVSARREARALDAYPGPLPLDLAESYRIQGLAIGLDGRAVAAWKVGRINHPYDAQLGSDRLAGPVFAPAVIATSAAEPVDMPVFVGGFAAAEAELLLHVPGSFTGPLPQTNEEVRDIVDAVRIGIEIASSPYARINADGPLVTASDFGNNAGLVIGPELAEWRDIDLCAIQVRTEIDGVVVGEATAATMLDGPFGAVRFLVNNLAARGIDRSGGIWVSTGAITGVHPIAPGQTAVATFGELGKVSCRAVAAKPA</sequence>
<dbReference type="SUPFAM" id="SSF56529">
    <property type="entry name" value="FAH"/>
    <property type="match status" value="1"/>
</dbReference>
<dbReference type="EMBL" id="JBHSDR010000008">
    <property type="protein sequence ID" value="MFC4296343.1"/>
    <property type="molecule type" value="Genomic_DNA"/>
</dbReference>
<name>A0ABV8RSG2_9SPHN</name>
<gene>
    <name evidence="1" type="ORF">ACFO0A_14895</name>
</gene>
<evidence type="ECO:0000313" key="2">
    <source>
        <dbReference type="Proteomes" id="UP001595828"/>
    </source>
</evidence>